<dbReference type="Proteomes" id="UP000054099">
    <property type="component" value="Unassembled WGS sequence"/>
</dbReference>
<gene>
    <name evidence="1" type="ORF">AS030_21040</name>
</gene>
<organism evidence="1 2">
    <name type="scientific">Fictibacillus enclensis</name>
    <dbReference type="NCBI Taxonomy" id="1017270"/>
    <lineage>
        <taxon>Bacteria</taxon>
        <taxon>Bacillati</taxon>
        <taxon>Bacillota</taxon>
        <taxon>Bacilli</taxon>
        <taxon>Bacillales</taxon>
        <taxon>Fictibacillaceae</taxon>
        <taxon>Fictibacillus</taxon>
    </lineage>
</organism>
<evidence type="ECO:0000313" key="1">
    <source>
        <dbReference type="EMBL" id="KSU79742.1"/>
    </source>
</evidence>
<dbReference type="RefSeq" id="WP_061975440.1">
    <property type="nucleotide sequence ID" value="NZ_FMAV01000006.1"/>
</dbReference>
<accession>A0A0V8IY28</accession>
<protein>
    <submittedName>
        <fullName evidence="1">Uncharacterized protein</fullName>
    </submittedName>
</protein>
<name>A0A0V8IY28_9BACL</name>
<reference evidence="1 2" key="1">
    <citation type="journal article" date="2014" name="Antonie Van Leeuwenhoek">
        <title>Fictibacillus enclensis sp. nov., isolated from marine sediment.</title>
        <authorList>
            <person name="Dastager S.G."/>
            <person name="Mawlankar R."/>
            <person name="Srinivasan K."/>
            <person name="Tang S.K."/>
            <person name="Lee J.C."/>
            <person name="Ramana V.V."/>
            <person name="Shouche Y.S."/>
        </authorList>
    </citation>
    <scope>NUCLEOTIDE SEQUENCE [LARGE SCALE GENOMIC DNA]</scope>
    <source>
        <strain evidence="1 2">NIO-1003</strain>
    </source>
</reference>
<comment type="caution">
    <text evidence="1">The sequence shown here is derived from an EMBL/GenBank/DDBJ whole genome shotgun (WGS) entry which is preliminary data.</text>
</comment>
<keyword evidence="2" id="KW-1185">Reference proteome</keyword>
<proteinExistence type="predicted"/>
<evidence type="ECO:0000313" key="2">
    <source>
        <dbReference type="Proteomes" id="UP000054099"/>
    </source>
</evidence>
<dbReference type="EMBL" id="LNQN01000008">
    <property type="protein sequence ID" value="KSU79742.1"/>
    <property type="molecule type" value="Genomic_DNA"/>
</dbReference>
<dbReference type="AlphaFoldDB" id="A0A0V8IY28"/>
<dbReference type="OrthoDB" id="2935297at2"/>
<sequence length="292" mass="34113">MIFYYFTSDGHKSCSSSFSNEIIIPLLKDHTFFNSKALYGENKNGLIEKINAEDNLKVFKNKASFIVAKKAVSKLKTTEDFNKQIFSNGLLTTEYDLKSYGRTLYTELAKNPFSTFSDIMNFCNTWGLPTGITQSILEEKPQKVDINIMWMSLQDFFHEVHQFQKVFSYLKALLTDDYSTLPTAPRKGEFVDDHARRMLHEKTEEKSLFSYKMKSNIPITVFMDLFDAAYFYLNLFMENKAEMKICENYGHPFEVTHQRQRFCSALPGRKRSSCEMAYNNRLKKEKRKKGDK</sequence>